<sequence>MNSEQDNQQINEAVERLNRLADAMRNLTVEDIEDYCNAFLEREEAAKREQSSDEPRGGETP</sequence>
<evidence type="ECO:0000313" key="3">
    <source>
        <dbReference type="Proteomes" id="UP001628193"/>
    </source>
</evidence>
<keyword evidence="3" id="KW-1185">Reference proteome</keyword>
<comment type="caution">
    <text evidence="2">The sequence shown here is derived from an EMBL/GenBank/DDBJ whole genome shotgun (WGS) entry which is preliminary data.</text>
</comment>
<feature type="coiled-coil region" evidence="1">
    <location>
        <begin position="3"/>
        <end position="30"/>
    </location>
</feature>
<name>A0ABQ0CB09_9PROT</name>
<proteinExistence type="predicted"/>
<gene>
    <name evidence="2" type="ORF">SIID45300_02423</name>
</gene>
<dbReference type="RefSeq" id="WP_420905760.1">
    <property type="nucleotide sequence ID" value="NZ_BAAFGK010000004.1"/>
</dbReference>
<evidence type="ECO:0000313" key="2">
    <source>
        <dbReference type="EMBL" id="GAB0058081.1"/>
    </source>
</evidence>
<accession>A0ABQ0CB09</accession>
<reference evidence="2 3" key="1">
    <citation type="submission" date="2024-09" db="EMBL/GenBank/DDBJ databases">
        <title>Draft genome sequence of Candidatus Magnetaquicoccaceae bacterium FCR-1.</title>
        <authorList>
            <person name="Shimoshige H."/>
            <person name="Shimamura S."/>
            <person name="Taoka A."/>
            <person name="Kobayashi H."/>
            <person name="Maekawa T."/>
        </authorList>
    </citation>
    <scope>NUCLEOTIDE SEQUENCE [LARGE SCALE GENOMIC DNA]</scope>
    <source>
        <strain evidence="2 3">FCR-1</strain>
    </source>
</reference>
<dbReference type="EMBL" id="BAAFGK010000004">
    <property type="protein sequence ID" value="GAB0058081.1"/>
    <property type="molecule type" value="Genomic_DNA"/>
</dbReference>
<protein>
    <submittedName>
        <fullName evidence="2">Uncharacterized protein</fullName>
    </submittedName>
</protein>
<dbReference type="Proteomes" id="UP001628193">
    <property type="component" value="Unassembled WGS sequence"/>
</dbReference>
<organism evidence="2 3">
    <name type="scientific">Candidatus Magnetaquiglobus chichijimensis</name>
    <dbReference type="NCBI Taxonomy" id="3141448"/>
    <lineage>
        <taxon>Bacteria</taxon>
        <taxon>Pseudomonadati</taxon>
        <taxon>Pseudomonadota</taxon>
        <taxon>Magnetococcia</taxon>
        <taxon>Magnetococcales</taxon>
        <taxon>Candidatus Magnetaquicoccaceae</taxon>
        <taxon>Candidatus Magnetaquiglobus</taxon>
    </lineage>
</organism>
<evidence type="ECO:0000256" key="1">
    <source>
        <dbReference type="SAM" id="Coils"/>
    </source>
</evidence>
<keyword evidence="1" id="KW-0175">Coiled coil</keyword>